<accession>A0ABW1IF37</accession>
<evidence type="ECO:0000313" key="3">
    <source>
        <dbReference type="EMBL" id="MFC5951399.1"/>
    </source>
</evidence>
<evidence type="ECO:0000256" key="1">
    <source>
        <dbReference type="ARBA" id="ARBA00006754"/>
    </source>
</evidence>
<dbReference type="Pfam" id="PF17853">
    <property type="entry name" value="GGDEF_2"/>
    <property type="match status" value="1"/>
</dbReference>
<dbReference type="Pfam" id="PF13556">
    <property type="entry name" value="HTH_30"/>
    <property type="match status" value="1"/>
</dbReference>
<dbReference type="PANTHER" id="PTHR33744:SF1">
    <property type="entry name" value="DNA-BINDING TRANSCRIPTIONAL ACTIVATOR ADER"/>
    <property type="match status" value="1"/>
</dbReference>
<reference evidence="4" key="1">
    <citation type="journal article" date="2019" name="Int. J. Syst. Evol. Microbiol.">
        <title>The Global Catalogue of Microorganisms (GCM) 10K type strain sequencing project: providing services to taxonomists for standard genome sequencing and annotation.</title>
        <authorList>
            <consortium name="The Broad Institute Genomics Platform"/>
            <consortium name="The Broad Institute Genome Sequencing Center for Infectious Disease"/>
            <person name="Wu L."/>
            <person name="Ma J."/>
        </authorList>
    </citation>
    <scope>NUCLEOTIDE SEQUENCE [LARGE SCALE GENOMIC DNA]</scope>
    <source>
        <strain evidence="4">CGMCC 4.7397</strain>
    </source>
</reference>
<dbReference type="Gene3D" id="3.30.450.40">
    <property type="match status" value="1"/>
</dbReference>
<dbReference type="Proteomes" id="UP001596119">
    <property type="component" value="Unassembled WGS sequence"/>
</dbReference>
<dbReference type="Gene3D" id="1.10.10.2840">
    <property type="entry name" value="PucR C-terminal helix-turn-helix domain"/>
    <property type="match status" value="1"/>
</dbReference>
<dbReference type="InterPro" id="IPR051448">
    <property type="entry name" value="CdaR-like_regulators"/>
</dbReference>
<feature type="domain" description="GAF" evidence="2">
    <location>
        <begin position="35"/>
        <end position="188"/>
    </location>
</feature>
<dbReference type="InterPro" id="IPR025736">
    <property type="entry name" value="PucR_C-HTH_dom"/>
</dbReference>
<dbReference type="InterPro" id="IPR029016">
    <property type="entry name" value="GAF-like_dom_sf"/>
</dbReference>
<proteinExistence type="inferred from homology"/>
<protein>
    <submittedName>
        <fullName evidence="3">Helix-turn-helix domain-containing protein</fullName>
    </submittedName>
</protein>
<gene>
    <name evidence="3" type="ORF">ACFQH9_24325</name>
</gene>
<sequence length="598" mass="64707">MSSTERVPVAEVYETLASWLHTLDELGSEVDRFTKLGDFLDHVAATAVTMLGYDHAMVLTMDDRGIMRAAGSHALSPDYVRNVWIPPPRAGTRPWTPVREAYRTGAPSWVSDVEREPRLHYFHPVFRREGVRSYGCFPLRSGEGCVGVLTVYLRRVHEFSPLETTVMSALAGFAASAVRAATLRQERDARFAEQQALLRYRERAAEIHDTLMGVVLARGGLSGVVDALARLLDGTVVIADLSGRVLAVGDHLDRPREIRELARTVSAAGTGAAPPAGVRHAPVAVEGTEVGRVWAAVSPQLDPMLVRQALGHGAVAVAVHMLGERVQLQSRQRADSALLGELVALRPGDPVDEVLDRAQRLGYRLRGRFHVLVVGSTGRREPDEQAVLVPALRDRMDGLVTGALVAAHRGRIAVLVPEGDGVEGFEGGPAATAEALAAAAARCAADGVRVVVAGTCAHPAELDEQLDFGSRVAALAGRDRYEGGRPIVVDGRRFGIYRIVLASASPDRLSGVRDEILGPLLAYDAEHRSDLVPTVECFLRHGMRVKDTARELVIHVNSLAYRLRRAEEILGFEVRAAETLAQLQFALQLDALLRAGPN</sequence>
<comment type="caution">
    <text evidence="3">The sequence shown here is derived from an EMBL/GenBank/DDBJ whole genome shotgun (WGS) entry which is preliminary data.</text>
</comment>
<dbReference type="RefSeq" id="WP_379569315.1">
    <property type="nucleotide sequence ID" value="NZ_JBHSQK010000070.1"/>
</dbReference>
<comment type="similarity">
    <text evidence="1">Belongs to the CdaR family.</text>
</comment>
<organism evidence="3 4">
    <name type="scientific">Pseudonocardia lutea</name>
    <dbReference type="NCBI Taxonomy" id="2172015"/>
    <lineage>
        <taxon>Bacteria</taxon>
        <taxon>Bacillati</taxon>
        <taxon>Actinomycetota</taxon>
        <taxon>Actinomycetes</taxon>
        <taxon>Pseudonocardiales</taxon>
        <taxon>Pseudonocardiaceae</taxon>
        <taxon>Pseudonocardia</taxon>
    </lineage>
</organism>
<dbReference type="InterPro" id="IPR041522">
    <property type="entry name" value="CdaR_GGDEF"/>
</dbReference>
<dbReference type="InterPro" id="IPR003018">
    <property type="entry name" value="GAF"/>
</dbReference>
<evidence type="ECO:0000259" key="2">
    <source>
        <dbReference type="SMART" id="SM00065"/>
    </source>
</evidence>
<name>A0ABW1IF37_9PSEU</name>
<dbReference type="SUPFAM" id="SSF55781">
    <property type="entry name" value="GAF domain-like"/>
    <property type="match status" value="1"/>
</dbReference>
<dbReference type="InterPro" id="IPR042070">
    <property type="entry name" value="PucR_C-HTH_sf"/>
</dbReference>
<evidence type="ECO:0000313" key="4">
    <source>
        <dbReference type="Proteomes" id="UP001596119"/>
    </source>
</evidence>
<dbReference type="SMART" id="SM00065">
    <property type="entry name" value="GAF"/>
    <property type="match status" value="1"/>
</dbReference>
<dbReference type="Pfam" id="PF01590">
    <property type="entry name" value="GAF"/>
    <property type="match status" value="1"/>
</dbReference>
<dbReference type="PANTHER" id="PTHR33744">
    <property type="entry name" value="CARBOHYDRATE DIACID REGULATOR"/>
    <property type="match status" value="1"/>
</dbReference>
<keyword evidence="4" id="KW-1185">Reference proteome</keyword>
<dbReference type="EMBL" id="JBHSQK010000070">
    <property type="protein sequence ID" value="MFC5951399.1"/>
    <property type="molecule type" value="Genomic_DNA"/>
</dbReference>